<organism evidence="1 2">
    <name type="scientific">Petrolisthes manimaculis</name>
    <dbReference type="NCBI Taxonomy" id="1843537"/>
    <lineage>
        <taxon>Eukaryota</taxon>
        <taxon>Metazoa</taxon>
        <taxon>Ecdysozoa</taxon>
        <taxon>Arthropoda</taxon>
        <taxon>Crustacea</taxon>
        <taxon>Multicrustacea</taxon>
        <taxon>Malacostraca</taxon>
        <taxon>Eumalacostraca</taxon>
        <taxon>Eucarida</taxon>
        <taxon>Decapoda</taxon>
        <taxon>Pleocyemata</taxon>
        <taxon>Anomura</taxon>
        <taxon>Galatheoidea</taxon>
        <taxon>Porcellanidae</taxon>
        <taxon>Petrolisthes</taxon>
    </lineage>
</organism>
<sequence length="139" mass="15380">MRPCQTPFPYTYTLSATLPDTFPQHPHPPYEAVRHLSPTPTPTLRCCQTPSPYTHTHPVTVPDTSLPHPHPYLHPATPGAGRPHPPGTNKIMQMRVTLWVWEGGPGCGKVSLGVGVWEGEVWEAFQELPRVGNFDFANA</sequence>
<proteinExistence type="predicted"/>
<gene>
    <name evidence="1" type="ORF">Pmani_009194</name>
</gene>
<dbReference type="Proteomes" id="UP001292094">
    <property type="component" value="Unassembled WGS sequence"/>
</dbReference>
<evidence type="ECO:0000313" key="1">
    <source>
        <dbReference type="EMBL" id="KAK4319919.1"/>
    </source>
</evidence>
<evidence type="ECO:0000313" key="2">
    <source>
        <dbReference type="Proteomes" id="UP001292094"/>
    </source>
</evidence>
<keyword evidence="2" id="KW-1185">Reference proteome</keyword>
<name>A0AAE1Q5C8_9EUCA</name>
<protein>
    <submittedName>
        <fullName evidence="1">Uncharacterized protein</fullName>
    </submittedName>
</protein>
<comment type="caution">
    <text evidence="1">The sequence shown here is derived from an EMBL/GenBank/DDBJ whole genome shotgun (WGS) entry which is preliminary data.</text>
</comment>
<dbReference type="AlphaFoldDB" id="A0AAE1Q5C8"/>
<dbReference type="EMBL" id="JAWZYT010000710">
    <property type="protein sequence ID" value="KAK4319919.1"/>
    <property type="molecule type" value="Genomic_DNA"/>
</dbReference>
<reference evidence="1" key="1">
    <citation type="submission" date="2023-11" db="EMBL/GenBank/DDBJ databases">
        <title>Genome assemblies of two species of porcelain crab, Petrolisthes cinctipes and Petrolisthes manimaculis (Anomura: Porcellanidae).</title>
        <authorList>
            <person name="Angst P."/>
        </authorList>
    </citation>
    <scope>NUCLEOTIDE SEQUENCE</scope>
    <source>
        <strain evidence="1">PB745_02</strain>
        <tissue evidence="1">Gill</tissue>
    </source>
</reference>
<accession>A0AAE1Q5C8</accession>